<feature type="transmembrane region" description="Helical" evidence="2">
    <location>
        <begin position="721"/>
        <end position="743"/>
    </location>
</feature>
<sequence>MQPRVTAILVAPGGATYLDRTLDGLSRQTRPPEALVVVDTGGPDSPAGRLSLSGAAQLTSVPGARTFGEAVAHGVSLSQPEDARPRDADDEWLWLLGHDNAPAPDALERLMSTVEVAPSVAVAGPKLMRWDEPGTIAEFGETMTRYGASMPLVENELDQGQHDIHDDVLGVAAGGMLVRRSVWVALGGFDPGLPHIDASLDFSVRARLAGHRVVVVPTARVSNDGHPEDFGQEHGGHARRARLRRAAQLHRRLVYAPVAALPLHWLSLVPLAVVRSVWHLLTKNPGAVLGEFSTALRVAFGGGRIPAARRALHRTRSTSWSAVEPLRASYNQVRERRVNERDALVARGEDSADPRASFIGSGGLWVVVATTVVGVIAFLRLLREPALTGGGLLPLSTSVGELWRSVGWGWREIGAGFVGPSDPFALVVALLGSATFWSPSTSVLALYLLAAPVAALGTFFAARRITSRSWVPAVAAALYALSSPLFSALQTGHLGAVVAHVALPFFVWALIGSARSWASGAASSLLFALVAAGAPSLLPALVVLWIGSLATRPRGIHRMIAVPLPALVLFAPLAIVQIMRGTWWGIVADPGVPSRTEAASPLQLLLTSPETGANGWTALLGGAVEGSTLAVLVAVAVAPLALLALAAPFVGSRTRAVPALVLALLGYLTAVAATQVSITGVGSETTTVWAGSGLSLYLLGLIGAAAVTLDRLPRVAPASGVVVAVFAVVAAVPVLIGSLSGAADVRSSSGRILSAYVAAEAEASPDIGTLVLTPQPDGSLAVSLEHGQGATLDDQSTLDSTAQSLSSTNDDLTVLAGNLVSRSGFDPSADLARQGVGFVLLTESGDDAEAAALGQRASEALDADASFLPVGDTSNGLLWRYVDATDQREPHPDGGPLGVIVGITWALVLGSALLLAIPTTPRRRRSRAGTPEAEQPATTFDEERDD</sequence>
<feature type="transmembrane region" description="Helical" evidence="2">
    <location>
        <begin position="524"/>
        <end position="547"/>
    </location>
</feature>
<feature type="transmembrane region" description="Helical" evidence="2">
    <location>
        <begin position="469"/>
        <end position="489"/>
    </location>
</feature>
<feature type="transmembrane region" description="Helical" evidence="2">
    <location>
        <begin position="897"/>
        <end position="917"/>
    </location>
</feature>
<keyword evidence="2" id="KW-0472">Membrane</keyword>
<dbReference type="AlphaFoldDB" id="A0A7W3JG87"/>
<evidence type="ECO:0000256" key="1">
    <source>
        <dbReference type="SAM" id="MobiDB-lite"/>
    </source>
</evidence>
<evidence type="ECO:0000313" key="5">
    <source>
        <dbReference type="Proteomes" id="UP000321154"/>
    </source>
</evidence>
<feature type="transmembrane region" description="Helical" evidence="2">
    <location>
        <begin position="444"/>
        <end position="463"/>
    </location>
</feature>
<reference evidence="4 6" key="2">
    <citation type="submission" date="2020-07" db="EMBL/GenBank/DDBJ databases">
        <title>Sequencing the genomes of 1000 actinobacteria strains.</title>
        <authorList>
            <person name="Klenk H.-P."/>
        </authorList>
    </citation>
    <scope>NUCLEOTIDE SEQUENCE [LARGE SCALE GENOMIC DNA]</scope>
    <source>
        <strain evidence="4 6">DSM 10309</strain>
    </source>
</reference>
<evidence type="ECO:0000256" key="2">
    <source>
        <dbReference type="SAM" id="Phobius"/>
    </source>
</evidence>
<evidence type="ECO:0000313" key="3">
    <source>
        <dbReference type="EMBL" id="GEK83903.1"/>
    </source>
</evidence>
<protein>
    <submittedName>
        <fullName evidence="4">GT2 family glycosyltransferase/uncharacterized membrane protein (UPF0136 family)</fullName>
    </submittedName>
</protein>
<keyword evidence="2" id="KW-1133">Transmembrane helix</keyword>
<gene>
    <name evidence="4" type="ORF">FB463_000536</name>
    <name evidence="3" type="ORF">FFA01_22120</name>
</gene>
<dbReference type="EMBL" id="BJUV01000022">
    <property type="protein sequence ID" value="GEK83903.1"/>
    <property type="molecule type" value="Genomic_DNA"/>
</dbReference>
<feature type="transmembrane region" description="Helical" evidence="2">
    <location>
        <begin position="657"/>
        <end position="676"/>
    </location>
</feature>
<organism evidence="4 6">
    <name type="scientific">Frigoribacterium faeni</name>
    <dbReference type="NCBI Taxonomy" id="145483"/>
    <lineage>
        <taxon>Bacteria</taxon>
        <taxon>Bacillati</taxon>
        <taxon>Actinomycetota</taxon>
        <taxon>Actinomycetes</taxon>
        <taxon>Micrococcales</taxon>
        <taxon>Microbacteriaceae</taxon>
        <taxon>Frigoribacterium</taxon>
    </lineage>
</organism>
<dbReference type="InterPro" id="IPR050834">
    <property type="entry name" value="Glycosyltransf_2"/>
</dbReference>
<dbReference type="RefSeq" id="WP_146856084.1">
    <property type="nucleotide sequence ID" value="NZ_BAAAHR010000002.1"/>
</dbReference>
<feature type="transmembrane region" description="Helical" evidence="2">
    <location>
        <begin position="253"/>
        <end position="273"/>
    </location>
</feature>
<feature type="transmembrane region" description="Helical" evidence="2">
    <location>
        <begin position="629"/>
        <end position="650"/>
    </location>
</feature>
<feature type="transmembrane region" description="Helical" evidence="2">
    <location>
        <begin position="358"/>
        <end position="379"/>
    </location>
</feature>
<dbReference type="PANTHER" id="PTHR43685">
    <property type="entry name" value="GLYCOSYLTRANSFERASE"/>
    <property type="match status" value="1"/>
</dbReference>
<feature type="transmembrane region" description="Helical" evidence="2">
    <location>
        <begin position="688"/>
        <end position="709"/>
    </location>
</feature>
<keyword evidence="4" id="KW-0808">Transferase</keyword>
<feature type="region of interest" description="Disordered" evidence="1">
    <location>
        <begin position="921"/>
        <end position="946"/>
    </location>
</feature>
<dbReference type="InterPro" id="IPR029044">
    <property type="entry name" value="Nucleotide-diphossugar_trans"/>
</dbReference>
<dbReference type="Pfam" id="PF13641">
    <property type="entry name" value="Glyco_tranf_2_3"/>
    <property type="match status" value="1"/>
</dbReference>
<keyword evidence="5" id="KW-1185">Reference proteome</keyword>
<dbReference type="OrthoDB" id="3734530at2"/>
<keyword evidence="2" id="KW-0812">Transmembrane</keyword>
<feature type="transmembrane region" description="Helical" evidence="2">
    <location>
        <begin position="559"/>
        <end position="579"/>
    </location>
</feature>
<reference evidence="3 5" key="1">
    <citation type="submission" date="2019-07" db="EMBL/GenBank/DDBJ databases">
        <title>Whole genome shotgun sequence of Frigoribacterium faeni NBRC 103066.</title>
        <authorList>
            <person name="Hosoyama A."/>
            <person name="Uohara A."/>
            <person name="Ohji S."/>
            <person name="Ichikawa N."/>
        </authorList>
    </citation>
    <scope>NUCLEOTIDE SEQUENCE [LARGE SCALE GENOMIC DNA]</scope>
    <source>
        <strain evidence="3 5">NBRC 103066</strain>
    </source>
</reference>
<name>A0A7W3JG87_9MICO</name>
<evidence type="ECO:0000313" key="4">
    <source>
        <dbReference type="EMBL" id="MBA8812312.1"/>
    </source>
</evidence>
<accession>A0A7W3JG87</accession>
<dbReference type="GO" id="GO:0016740">
    <property type="term" value="F:transferase activity"/>
    <property type="evidence" value="ECO:0007669"/>
    <property type="project" value="UniProtKB-KW"/>
</dbReference>
<feature type="transmembrane region" description="Helical" evidence="2">
    <location>
        <begin position="496"/>
        <end position="518"/>
    </location>
</feature>
<dbReference type="Gene3D" id="3.90.550.10">
    <property type="entry name" value="Spore Coat Polysaccharide Biosynthesis Protein SpsA, Chain A"/>
    <property type="match status" value="1"/>
</dbReference>
<dbReference type="Proteomes" id="UP000321154">
    <property type="component" value="Unassembled WGS sequence"/>
</dbReference>
<comment type="caution">
    <text evidence="4">The sequence shown here is derived from an EMBL/GenBank/DDBJ whole genome shotgun (WGS) entry which is preliminary data.</text>
</comment>
<evidence type="ECO:0000313" key="6">
    <source>
        <dbReference type="Proteomes" id="UP000522688"/>
    </source>
</evidence>
<dbReference type="EMBL" id="JACGWW010000001">
    <property type="protein sequence ID" value="MBA8812312.1"/>
    <property type="molecule type" value="Genomic_DNA"/>
</dbReference>
<dbReference type="SUPFAM" id="SSF53448">
    <property type="entry name" value="Nucleotide-diphospho-sugar transferases"/>
    <property type="match status" value="1"/>
</dbReference>
<dbReference type="PANTHER" id="PTHR43685:SF3">
    <property type="entry name" value="SLR2126 PROTEIN"/>
    <property type="match status" value="1"/>
</dbReference>
<dbReference type="Proteomes" id="UP000522688">
    <property type="component" value="Unassembled WGS sequence"/>
</dbReference>
<proteinExistence type="predicted"/>